<reference evidence="1 2" key="1">
    <citation type="submission" date="2017-11" db="EMBL/GenBank/DDBJ databases">
        <title>De novo assembly and phasing of dikaryotic genomes from two isolates of Puccinia coronata f. sp. avenae, the causal agent of oat crown rust.</title>
        <authorList>
            <person name="Miller M.E."/>
            <person name="Zhang Y."/>
            <person name="Omidvar V."/>
            <person name="Sperschneider J."/>
            <person name="Schwessinger B."/>
            <person name="Raley C."/>
            <person name="Palmer J.M."/>
            <person name="Garnica D."/>
            <person name="Upadhyaya N."/>
            <person name="Rathjen J."/>
            <person name="Taylor J.M."/>
            <person name="Park R.F."/>
            <person name="Dodds P.N."/>
            <person name="Hirsch C.D."/>
            <person name="Kianian S.F."/>
            <person name="Figueroa M."/>
        </authorList>
    </citation>
    <scope>NUCLEOTIDE SEQUENCE [LARGE SCALE GENOMIC DNA]</scope>
    <source>
        <strain evidence="1">12NC29</strain>
    </source>
</reference>
<dbReference type="GO" id="GO:0030130">
    <property type="term" value="C:clathrin coat of trans-Golgi network vesicle"/>
    <property type="evidence" value="ECO:0007669"/>
    <property type="project" value="InterPro"/>
</dbReference>
<dbReference type="GO" id="GO:0005198">
    <property type="term" value="F:structural molecule activity"/>
    <property type="evidence" value="ECO:0007669"/>
    <property type="project" value="InterPro"/>
</dbReference>
<dbReference type="SUPFAM" id="SSF50989">
    <property type="entry name" value="Clathrin heavy-chain terminal domain"/>
    <property type="match status" value="1"/>
</dbReference>
<dbReference type="OrthoDB" id="2113814at2759"/>
<evidence type="ECO:0000313" key="2">
    <source>
        <dbReference type="Proteomes" id="UP000235388"/>
    </source>
</evidence>
<gene>
    <name evidence="1" type="ORF">PCANC_22910</name>
</gene>
<dbReference type="GO" id="GO:0016192">
    <property type="term" value="P:vesicle-mediated transport"/>
    <property type="evidence" value="ECO:0007669"/>
    <property type="project" value="InterPro"/>
</dbReference>
<protein>
    <submittedName>
        <fullName evidence="1">Uncharacterized protein</fullName>
    </submittedName>
</protein>
<dbReference type="Gene3D" id="2.130.10.110">
    <property type="entry name" value="Clathrin heavy-chain terminal domain"/>
    <property type="match status" value="1"/>
</dbReference>
<accession>A0A2N5TLG9</accession>
<dbReference type="GO" id="GO:0006886">
    <property type="term" value="P:intracellular protein transport"/>
    <property type="evidence" value="ECO:0007669"/>
    <property type="project" value="InterPro"/>
</dbReference>
<dbReference type="AlphaFoldDB" id="A0A2N5TLG9"/>
<dbReference type="GO" id="GO:0030132">
    <property type="term" value="C:clathrin coat of coated pit"/>
    <property type="evidence" value="ECO:0007669"/>
    <property type="project" value="InterPro"/>
</dbReference>
<comment type="caution">
    <text evidence="1">The sequence shown here is derived from an EMBL/GenBank/DDBJ whole genome shotgun (WGS) entry which is preliminary data.</text>
</comment>
<dbReference type="EMBL" id="PGCJ01000549">
    <property type="protein sequence ID" value="PLW26346.1"/>
    <property type="molecule type" value="Genomic_DNA"/>
</dbReference>
<keyword evidence="2" id="KW-1185">Reference proteome</keyword>
<proteinExistence type="predicted"/>
<evidence type="ECO:0000313" key="1">
    <source>
        <dbReference type="EMBL" id="PLW26346.1"/>
    </source>
</evidence>
<dbReference type="InterPro" id="IPR016025">
    <property type="entry name" value="Clathrin_H-chain_N"/>
</dbReference>
<sequence>MSCPSSPLRSSINPRTLWPSSLLASSAARRPSSGQVTCGTGVKLGNTTSIDFTLTMESERLVCAWEQVDGAKQVIIADLADSNSFMGRPISAKSTIMHPVHPGTKVIALRVNYNPPHLTQHYLSQFVSIIYAVIAHRLMDLADIHHLQAPTEVSAKSEHPNGFHPCNLNQAKKISLAKRWYRFSLDLLISPEGSIYVKPTVFGIKAMAILGKVEHAHDPDPKVFKSNNSLLPKRCNFRPENFDHVIFFWSLTCNLAMSAGLLREPLITNNEDIETLDEFEIKSRRGLAWAILALECL</sequence>
<dbReference type="STRING" id="200324.A0A2N5TLG9"/>
<dbReference type="Proteomes" id="UP000235388">
    <property type="component" value="Unassembled WGS sequence"/>
</dbReference>
<organism evidence="1 2">
    <name type="scientific">Puccinia coronata f. sp. avenae</name>
    <dbReference type="NCBI Taxonomy" id="200324"/>
    <lineage>
        <taxon>Eukaryota</taxon>
        <taxon>Fungi</taxon>
        <taxon>Dikarya</taxon>
        <taxon>Basidiomycota</taxon>
        <taxon>Pucciniomycotina</taxon>
        <taxon>Pucciniomycetes</taxon>
        <taxon>Pucciniales</taxon>
        <taxon>Pucciniaceae</taxon>
        <taxon>Puccinia</taxon>
    </lineage>
</organism>
<name>A0A2N5TLG9_9BASI</name>